<keyword evidence="4" id="KW-0238">DNA-binding</keyword>
<dbReference type="STRING" id="630515.SAMN04489812_2539"/>
<name>A0A1H1TWH7_9ACTN</name>
<gene>
    <name evidence="4" type="ORF">SAMN04489812_2539</name>
</gene>
<dbReference type="EMBL" id="LT629772">
    <property type="protein sequence ID" value="SDS64266.1"/>
    <property type="molecule type" value="Genomic_DNA"/>
</dbReference>
<dbReference type="InterPro" id="IPR029016">
    <property type="entry name" value="GAF-like_dom_sf"/>
</dbReference>
<dbReference type="Proteomes" id="UP000199103">
    <property type="component" value="Chromosome I"/>
</dbReference>
<dbReference type="PROSITE" id="PS51077">
    <property type="entry name" value="HTH_ICLR"/>
    <property type="match status" value="1"/>
</dbReference>
<dbReference type="RefSeq" id="WP_091525263.1">
    <property type="nucleotide sequence ID" value="NZ_LT629772.1"/>
</dbReference>
<dbReference type="OrthoDB" id="8479143at2"/>
<organism evidence="4 5">
    <name type="scientific">Microlunatus soli</name>
    <dbReference type="NCBI Taxonomy" id="630515"/>
    <lineage>
        <taxon>Bacteria</taxon>
        <taxon>Bacillati</taxon>
        <taxon>Actinomycetota</taxon>
        <taxon>Actinomycetes</taxon>
        <taxon>Propionibacteriales</taxon>
        <taxon>Propionibacteriaceae</taxon>
        <taxon>Microlunatus</taxon>
    </lineage>
</organism>
<reference evidence="4 5" key="1">
    <citation type="submission" date="2016-10" db="EMBL/GenBank/DDBJ databases">
        <authorList>
            <person name="de Groot N.N."/>
        </authorList>
    </citation>
    <scope>NUCLEOTIDE SEQUENCE [LARGE SCALE GENOMIC DNA]</scope>
    <source>
        <strain evidence="4 5">DSM 21800</strain>
    </source>
</reference>
<dbReference type="AlphaFoldDB" id="A0A1H1TWH7"/>
<dbReference type="SUPFAM" id="SSF46785">
    <property type="entry name" value="Winged helix' DNA-binding domain"/>
    <property type="match status" value="1"/>
</dbReference>
<sequence length="278" mass="30047">MASAADPRAGDVQSLHRALDLLEEIARRGEMGVSALAREVGLKPSTTHNLLKTMTKRGYLLVTDGRYRLGPSVTAMTARFDPAVALPAIIRPAIQKASRATKINVLATVLINDRLQSIGWAESASLIYQVASPREEWDPAAVLDPAAGRVLVAFSDRARWPAFIDAATGVEPAWTSEDWERHLADIVDHGLCVKFDPKRYLALGVPVWSGAGVVMCSLACALPANMANSELMQSILDALWAATSEISSLLGCRDLPYDKPVLRPEQLSAVDDRSPGRP</sequence>
<dbReference type="SUPFAM" id="SSF55781">
    <property type="entry name" value="GAF domain-like"/>
    <property type="match status" value="1"/>
</dbReference>
<dbReference type="Pfam" id="PF09339">
    <property type="entry name" value="HTH_IclR"/>
    <property type="match status" value="1"/>
</dbReference>
<dbReference type="PANTHER" id="PTHR30136:SF35">
    <property type="entry name" value="HTH-TYPE TRANSCRIPTIONAL REGULATOR RV1719"/>
    <property type="match status" value="1"/>
</dbReference>
<accession>A0A1H1TWH7</accession>
<dbReference type="PANTHER" id="PTHR30136">
    <property type="entry name" value="HELIX-TURN-HELIX TRANSCRIPTIONAL REGULATOR, ICLR FAMILY"/>
    <property type="match status" value="1"/>
</dbReference>
<dbReference type="GO" id="GO:0003677">
    <property type="term" value="F:DNA binding"/>
    <property type="evidence" value="ECO:0007669"/>
    <property type="project" value="UniProtKB-KW"/>
</dbReference>
<evidence type="ECO:0000313" key="4">
    <source>
        <dbReference type="EMBL" id="SDS64266.1"/>
    </source>
</evidence>
<keyword evidence="2" id="KW-0804">Transcription</keyword>
<feature type="domain" description="HTH iclR-type" evidence="3">
    <location>
        <begin position="12"/>
        <end position="71"/>
    </location>
</feature>
<dbReference type="GO" id="GO:0045892">
    <property type="term" value="P:negative regulation of DNA-templated transcription"/>
    <property type="evidence" value="ECO:0007669"/>
    <property type="project" value="TreeGrafter"/>
</dbReference>
<dbReference type="Gene3D" id="1.10.10.10">
    <property type="entry name" value="Winged helix-like DNA-binding domain superfamily/Winged helix DNA-binding domain"/>
    <property type="match status" value="1"/>
</dbReference>
<dbReference type="Gene3D" id="3.30.450.40">
    <property type="match status" value="1"/>
</dbReference>
<evidence type="ECO:0000313" key="5">
    <source>
        <dbReference type="Proteomes" id="UP000199103"/>
    </source>
</evidence>
<proteinExistence type="predicted"/>
<dbReference type="InterPro" id="IPR036388">
    <property type="entry name" value="WH-like_DNA-bd_sf"/>
</dbReference>
<dbReference type="InterPro" id="IPR036390">
    <property type="entry name" value="WH_DNA-bd_sf"/>
</dbReference>
<dbReference type="SMART" id="SM00346">
    <property type="entry name" value="HTH_ICLR"/>
    <property type="match status" value="1"/>
</dbReference>
<keyword evidence="5" id="KW-1185">Reference proteome</keyword>
<evidence type="ECO:0000259" key="3">
    <source>
        <dbReference type="PROSITE" id="PS51077"/>
    </source>
</evidence>
<evidence type="ECO:0000256" key="2">
    <source>
        <dbReference type="ARBA" id="ARBA00023163"/>
    </source>
</evidence>
<dbReference type="InterPro" id="IPR050707">
    <property type="entry name" value="HTH_MetabolicPath_Reg"/>
</dbReference>
<protein>
    <submittedName>
        <fullName evidence="4">DNA-binding transcriptional regulator, IclR family</fullName>
    </submittedName>
</protein>
<keyword evidence="1" id="KW-0805">Transcription regulation</keyword>
<dbReference type="InterPro" id="IPR005471">
    <property type="entry name" value="Tscrpt_reg_IclR_N"/>
</dbReference>
<evidence type="ECO:0000256" key="1">
    <source>
        <dbReference type="ARBA" id="ARBA00023015"/>
    </source>
</evidence>
<dbReference type="GO" id="GO:0003700">
    <property type="term" value="F:DNA-binding transcription factor activity"/>
    <property type="evidence" value="ECO:0007669"/>
    <property type="project" value="TreeGrafter"/>
</dbReference>